<dbReference type="GO" id="GO:0050567">
    <property type="term" value="F:glutaminyl-tRNA synthase (glutamine-hydrolyzing) activity"/>
    <property type="evidence" value="ECO:0007669"/>
    <property type="project" value="UniProtKB-UniRule"/>
</dbReference>
<dbReference type="InterPro" id="IPR036113">
    <property type="entry name" value="Asp/Glu-ADT_sf_sub_c"/>
</dbReference>
<dbReference type="GO" id="GO:0006450">
    <property type="term" value="P:regulation of translational fidelity"/>
    <property type="evidence" value="ECO:0007669"/>
    <property type="project" value="InterPro"/>
</dbReference>
<dbReference type="Proteomes" id="UP000033187">
    <property type="component" value="Chromosome 1"/>
</dbReference>
<proteinExistence type="inferred from homology"/>
<dbReference type="InterPro" id="IPR003837">
    <property type="entry name" value="GatC"/>
</dbReference>
<dbReference type="HAMAP" id="MF_00122">
    <property type="entry name" value="GatC"/>
    <property type="match status" value="1"/>
</dbReference>
<dbReference type="NCBIfam" id="TIGR00135">
    <property type="entry name" value="gatC"/>
    <property type="match status" value="1"/>
</dbReference>
<evidence type="ECO:0000313" key="3">
    <source>
        <dbReference type="EMBL" id="CPR15449.1"/>
    </source>
</evidence>
<comment type="similarity">
    <text evidence="2">Belongs to the GatC family.</text>
</comment>
<dbReference type="KEGG" id="fiy:BN1229_v1_0364"/>
<comment type="subunit">
    <text evidence="2">Heterotrimer of A, B and C subunits.</text>
</comment>
<dbReference type="Pfam" id="PF02686">
    <property type="entry name" value="GatC"/>
    <property type="match status" value="1"/>
</dbReference>
<dbReference type="GO" id="GO:0005524">
    <property type="term" value="F:ATP binding"/>
    <property type="evidence" value="ECO:0007669"/>
    <property type="project" value="UniProtKB-KW"/>
</dbReference>
<keyword evidence="4" id="KW-1185">Reference proteome</keyword>
<evidence type="ECO:0000256" key="1">
    <source>
        <dbReference type="ARBA" id="ARBA00022598"/>
    </source>
</evidence>
<accession>A0A0D6JBH9</accession>
<keyword evidence="1 2" id="KW-0436">Ligase</keyword>
<dbReference type="EC" id="6.3.5.-" evidence="2"/>
<evidence type="ECO:0000256" key="2">
    <source>
        <dbReference type="HAMAP-Rule" id="MF_00122"/>
    </source>
</evidence>
<dbReference type="GO" id="GO:0006412">
    <property type="term" value="P:translation"/>
    <property type="evidence" value="ECO:0007669"/>
    <property type="project" value="UniProtKB-UniRule"/>
</dbReference>
<dbReference type="OrthoDB" id="9794326at2"/>
<dbReference type="GO" id="GO:0016740">
    <property type="term" value="F:transferase activity"/>
    <property type="evidence" value="ECO:0007669"/>
    <property type="project" value="UniProtKB-KW"/>
</dbReference>
<keyword evidence="3" id="KW-0808">Transferase</keyword>
<dbReference type="PANTHER" id="PTHR15004">
    <property type="entry name" value="GLUTAMYL-TRNA(GLN) AMIDOTRANSFERASE SUBUNIT C, MITOCHONDRIAL"/>
    <property type="match status" value="1"/>
</dbReference>
<keyword evidence="2" id="KW-0648">Protein biosynthesis</keyword>
<dbReference type="Gene3D" id="1.10.20.60">
    <property type="entry name" value="Glu-tRNAGln amidotransferase C subunit, N-terminal domain"/>
    <property type="match status" value="1"/>
</dbReference>
<dbReference type="PANTHER" id="PTHR15004:SF0">
    <property type="entry name" value="GLUTAMYL-TRNA(GLN) AMIDOTRANSFERASE SUBUNIT C, MITOCHONDRIAL"/>
    <property type="match status" value="1"/>
</dbReference>
<sequence length="95" mass="10538">MQVDEATVRRIARLARIKITDEEAKGLEAELSGILDWVEQLSEVNTDGVEPMTRVVPISLKKRSDVVTDGEKADEIVANAPLSEDDYFVVPKVVE</sequence>
<name>A0A0D6JBH9_9HYPH</name>
<dbReference type="EMBL" id="LN829119">
    <property type="protein sequence ID" value="CPR15449.1"/>
    <property type="molecule type" value="Genomic_DNA"/>
</dbReference>
<keyword evidence="2" id="KW-0067">ATP-binding</keyword>
<protein>
    <recommendedName>
        <fullName evidence="2">Aspartyl/glutamyl-tRNA(Asn/Gln) amidotransferase subunit C</fullName>
        <shortName evidence="2">Asp/Glu-ADT subunit C</shortName>
        <ecNumber evidence="2">6.3.5.-</ecNumber>
    </recommendedName>
</protein>
<keyword evidence="2" id="KW-0547">Nucleotide-binding</keyword>
<dbReference type="KEGG" id="fil:BN1229_v1_0360"/>
<organism evidence="3 4">
    <name type="scientific">Candidatus Filomicrobium marinum</name>
    <dbReference type="NCBI Taxonomy" id="1608628"/>
    <lineage>
        <taxon>Bacteria</taxon>
        <taxon>Pseudomonadati</taxon>
        <taxon>Pseudomonadota</taxon>
        <taxon>Alphaproteobacteria</taxon>
        <taxon>Hyphomicrobiales</taxon>
        <taxon>Hyphomicrobiaceae</taxon>
        <taxon>Filomicrobium</taxon>
    </lineage>
</organism>
<comment type="catalytic activity">
    <reaction evidence="2">
        <text>L-glutamyl-tRNA(Gln) + L-glutamine + ATP + H2O = L-glutaminyl-tRNA(Gln) + L-glutamate + ADP + phosphate + H(+)</text>
        <dbReference type="Rhea" id="RHEA:17521"/>
        <dbReference type="Rhea" id="RHEA-COMP:9681"/>
        <dbReference type="Rhea" id="RHEA-COMP:9684"/>
        <dbReference type="ChEBI" id="CHEBI:15377"/>
        <dbReference type="ChEBI" id="CHEBI:15378"/>
        <dbReference type="ChEBI" id="CHEBI:29985"/>
        <dbReference type="ChEBI" id="CHEBI:30616"/>
        <dbReference type="ChEBI" id="CHEBI:43474"/>
        <dbReference type="ChEBI" id="CHEBI:58359"/>
        <dbReference type="ChEBI" id="CHEBI:78520"/>
        <dbReference type="ChEBI" id="CHEBI:78521"/>
        <dbReference type="ChEBI" id="CHEBI:456216"/>
    </reaction>
</comment>
<dbReference type="SUPFAM" id="SSF141000">
    <property type="entry name" value="Glu-tRNAGln amidotransferase C subunit"/>
    <property type="match status" value="1"/>
</dbReference>
<gene>
    <name evidence="2 3" type="primary">gatC</name>
    <name evidence="3" type="ORF">YBN1229_v1_0364</name>
</gene>
<dbReference type="RefSeq" id="WP_046475951.1">
    <property type="nucleotide sequence ID" value="NZ_LN829118.1"/>
</dbReference>
<dbReference type="GO" id="GO:0070681">
    <property type="term" value="P:glutaminyl-tRNAGln biosynthesis via transamidation"/>
    <property type="evidence" value="ECO:0007669"/>
    <property type="project" value="TreeGrafter"/>
</dbReference>
<comment type="function">
    <text evidence="2">Allows the formation of correctly charged Asn-tRNA(Asn) or Gln-tRNA(Gln) through the transamidation of misacylated Asp-tRNA(Asn) or Glu-tRNA(Gln) in organisms which lack either or both of asparaginyl-tRNA or glutaminyl-tRNA synthetases. The reaction takes place in the presence of glutamine and ATP through an activated phospho-Asp-tRNA(Asn) or phospho-Glu-tRNA(Gln).</text>
</comment>
<dbReference type="GO" id="GO:0050566">
    <property type="term" value="F:asparaginyl-tRNA synthase (glutamine-hydrolyzing) activity"/>
    <property type="evidence" value="ECO:0007669"/>
    <property type="project" value="RHEA"/>
</dbReference>
<dbReference type="AlphaFoldDB" id="A0A0D6JBH9"/>
<comment type="catalytic activity">
    <reaction evidence="2">
        <text>L-aspartyl-tRNA(Asn) + L-glutamine + ATP + H2O = L-asparaginyl-tRNA(Asn) + L-glutamate + ADP + phosphate + 2 H(+)</text>
        <dbReference type="Rhea" id="RHEA:14513"/>
        <dbReference type="Rhea" id="RHEA-COMP:9674"/>
        <dbReference type="Rhea" id="RHEA-COMP:9677"/>
        <dbReference type="ChEBI" id="CHEBI:15377"/>
        <dbReference type="ChEBI" id="CHEBI:15378"/>
        <dbReference type="ChEBI" id="CHEBI:29985"/>
        <dbReference type="ChEBI" id="CHEBI:30616"/>
        <dbReference type="ChEBI" id="CHEBI:43474"/>
        <dbReference type="ChEBI" id="CHEBI:58359"/>
        <dbReference type="ChEBI" id="CHEBI:78515"/>
        <dbReference type="ChEBI" id="CHEBI:78516"/>
        <dbReference type="ChEBI" id="CHEBI:456216"/>
    </reaction>
</comment>
<evidence type="ECO:0000313" key="4">
    <source>
        <dbReference type="Proteomes" id="UP000033187"/>
    </source>
</evidence>
<reference evidence="4" key="1">
    <citation type="submission" date="2015-02" db="EMBL/GenBank/DDBJ databases">
        <authorList>
            <person name="Chooi Y.-H."/>
        </authorList>
    </citation>
    <scope>NUCLEOTIDE SEQUENCE [LARGE SCALE GENOMIC DNA]</scope>
    <source>
        <strain evidence="4">strain Y</strain>
    </source>
</reference>